<keyword evidence="2" id="KW-1185">Reference proteome</keyword>
<accession>A0A7K3LQA4</accession>
<proteinExistence type="predicted"/>
<protein>
    <submittedName>
        <fullName evidence="1">Uncharacterized protein</fullName>
    </submittedName>
</protein>
<organism evidence="1 2">
    <name type="scientific">Gordonia desulfuricans</name>
    <dbReference type="NCBI Taxonomy" id="89051"/>
    <lineage>
        <taxon>Bacteria</taxon>
        <taxon>Bacillati</taxon>
        <taxon>Actinomycetota</taxon>
        <taxon>Actinomycetes</taxon>
        <taxon>Mycobacteriales</taxon>
        <taxon>Gordoniaceae</taxon>
        <taxon>Gordonia</taxon>
    </lineage>
</organism>
<sequence>MSTAVITDPWIERQIAAGRLAPGARGMSRTEAADQHNAANALTPTDHDYLYSPGQAQQTALAALSMVGIDLPDDTRVVLTDLVAGQCGRAYRANVGQIEAAVEEHRLSTGEAISADALLNALPWD</sequence>
<comment type="caution">
    <text evidence="1">The sequence shown here is derived from an EMBL/GenBank/DDBJ whole genome shotgun (WGS) entry which is preliminary data.</text>
</comment>
<name>A0A7K3LQA4_9ACTN</name>
<dbReference type="AlphaFoldDB" id="A0A7K3LQA4"/>
<dbReference type="RefSeq" id="WP_059036415.1">
    <property type="nucleotide sequence ID" value="NZ_JAADZU010000037.1"/>
</dbReference>
<gene>
    <name evidence="1" type="ORF">GYA93_12670</name>
</gene>
<evidence type="ECO:0000313" key="1">
    <source>
        <dbReference type="EMBL" id="NDK90425.1"/>
    </source>
</evidence>
<reference evidence="1 2" key="1">
    <citation type="submission" date="2020-01" db="EMBL/GenBank/DDBJ databases">
        <title>Investigation of new actinobacteria for the biodesulphurisation of diesel fuel.</title>
        <authorList>
            <person name="Athi Narayanan S.M."/>
        </authorList>
    </citation>
    <scope>NUCLEOTIDE SEQUENCE [LARGE SCALE GENOMIC DNA]</scope>
    <source>
        <strain evidence="1 2">213E</strain>
    </source>
</reference>
<dbReference type="EMBL" id="JAADZU010000037">
    <property type="protein sequence ID" value="NDK90425.1"/>
    <property type="molecule type" value="Genomic_DNA"/>
</dbReference>
<evidence type="ECO:0000313" key="2">
    <source>
        <dbReference type="Proteomes" id="UP000466307"/>
    </source>
</evidence>
<dbReference type="Proteomes" id="UP000466307">
    <property type="component" value="Unassembled WGS sequence"/>
</dbReference>